<sequence>MGPGGGVRRPAGRRELFLGDATALGLFLELVPTASAAVGAVEVPAATVAAARDLLRGLDVVAGQDEPGAVLRERLAGFGEPPAPACLAGHAGTVQDLRA</sequence>
<proteinExistence type="predicted"/>
<evidence type="ECO:0000313" key="1">
    <source>
        <dbReference type="EMBL" id="GAA1829523.1"/>
    </source>
</evidence>
<reference evidence="1 2" key="1">
    <citation type="journal article" date="2019" name="Int. J. Syst. Evol. Microbiol.">
        <title>The Global Catalogue of Microorganisms (GCM) 10K type strain sequencing project: providing services to taxonomists for standard genome sequencing and annotation.</title>
        <authorList>
            <consortium name="The Broad Institute Genomics Platform"/>
            <consortium name="The Broad Institute Genome Sequencing Center for Infectious Disease"/>
            <person name="Wu L."/>
            <person name="Ma J."/>
        </authorList>
    </citation>
    <scope>NUCLEOTIDE SEQUENCE [LARGE SCALE GENOMIC DNA]</scope>
    <source>
        <strain evidence="1 2">JCM 16009</strain>
    </source>
</reference>
<accession>A0ABN2MMF7</accession>
<protein>
    <submittedName>
        <fullName evidence="1">Uncharacterized protein</fullName>
    </submittedName>
</protein>
<comment type="caution">
    <text evidence="1">The sequence shown here is derived from an EMBL/GenBank/DDBJ whole genome shotgun (WGS) entry which is preliminary data.</text>
</comment>
<gene>
    <name evidence="1" type="ORF">GCM10009836_04270</name>
</gene>
<organism evidence="1 2">
    <name type="scientific">Pseudonocardia ailaonensis</name>
    <dbReference type="NCBI Taxonomy" id="367279"/>
    <lineage>
        <taxon>Bacteria</taxon>
        <taxon>Bacillati</taxon>
        <taxon>Actinomycetota</taxon>
        <taxon>Actinomycetes</taxon>
        <taxon>Pseudonocardiales</taxon>
        <taxon>Pseudonocardiaceae</taxon>
        <taxon>Pseudonocardia</taxon>
    </lineage>
</organism>
<dbReference type="EMBL" id="BAAAQK010000001">
    <property type="protein sequence ID" value="GAA1829523.1"/>
    <property type="molecule type" value="Genomic_DNA"/>
</dbReference>
<evidence type="ECO:0000313" key="2">
    <source>
        <dbReference type="Proteomes" id="UP001500449"/>
    </source>
</evidence>
<keyword evidence="2" id="KW-1185">Reference proteome</keyword>
<name>A0ABN2MMF7_9PSEU</name>
<dbReference type="Proteomes" id="UP001500449">
    <property type="component" value="Unassembled WGS sequence"/>
</dbReference>